<dbReference type="PANTHER" id="PTHR24339">
    <property type="entry name" value="HOMEOBOX PROTEIN EMX-RELATED"/>
    <property type="match status" value="1"/>
</dbReference>
<reference evidence="8 9" key="1">
    <citation type="journal article" date="2014" name="Genome Biol. Evol.">
        <title>The genome of the myxosporean Thelohanellus kitauei shows adaptations to nutrient acquisition within its fish host.</title>
        <authorList>
            <person name="Yang Y."/>
            <person name="Xiong J."/>
            <person name="Zhou Z."/>
            <person name="Huo F."/>
            <person name="Miao W."/>
            <person name="Ran C."/>
            <person name="Liu Y."/>
            <person name="Zhang J."/>
            <person name="Feng J."/>
            <person name="Wang M."/>
            <person name="Wang M."/>
            <person name="Wang L."/>
            <person name="Yao B."/>
        </authorList>
    </citation>
    <scope>NUCLEOTIDE SEQUENCE [LARGE SCALE GENOMIC DNA]</scope>
    <source>
        <strain evidence="8">Wuqing</strain>
    </source>
</reference>
<evidence type="ECO:0000256" key="3">
    <source>
        <dbReference type="ARBA" id="ARBA00023155"/>
    </source>
</evidence>
<comment type="subcellular location">
    <subcellularLocation>
        <location evidence="1 5 6">Nucleus</location>
    </subcellularLocation>
</comment>
<dbReference type="GO" id="GO:0005634">
    <property type="term" value="C:nucleus"/>
    <property type="evidence" value="ECO:0007669"/>
    <property type="project" value="UniProtKB-SubCell"/>
</dbReference>
<evidence type="ECO:0000256" key="2">
    <source>
        <dbReference type="ARBA" id="ARBA00023125"/>
    </source>
</evidence>
<dbReference type="EMBL" id="JWZT01002715">
    <property type="protein sequence ID" value="KII68757.1"/>
    <property type="molecule type" value="Genomic_DNA"/>
</dbReference>
<dbReference type="CDD" id="cd00086">
    <property type="entry name" value="homeodomain"/>
    <property type="match status" value="1"/>
</dbReference>
<dbReference type="OrthoDB" id="5950515at2759"/>
<protein>
    <submittedName>
        <fullName evidence="8">Homeobox protein Hox-A3a</fullName>
    </submittedName>
</protein>
<dbReference type="Pfam" id="PF00046">
    <property type="entry name" value="Homeodomain"/>
    <property type="match status" value="1"/>
</dbReference>
<keyword evidence="4 5" id="KW-0539">Nucleus</keyword>
<name>A0A0C2N4D3_THEKT</name>
<sequence>MEVHPLQDFSNGYNWYSTYSNLNRNNIGNHVPAAHEGINMLTRTCNCTSVGHSTQSHFIPRFQSPPSNYTILEHMYQRIDDPYMSRYEQLTKYSASLAKTVIKTCAPKRKPIIYTAAQLKILEREFAINNFAKKDKRMQLANDLNVDQEKIRNWFQNRRKKQTQEKYKCVHESLPI</sequence>
<evidence type="ECO:0000256" key="5">
    <source>
        <dbReference type="PROSITE-ProRule" id="PRU00108"/>
    </source>
</evidence>
<dbReference type="AlphaFoldDB" id="A0A0C2N4D3"/>
<evidence type="ECO:0000256" key="1">
    <source>
        <dbReference type="ARBA" id="ARBA00004123"/>
    </source>
</evidence>
<keyword evidence="9" id="KW-1185">Reference proteome</keyword>
<dbReference type="PANTHER" id="PTHR24339:SF28">
    <property type="entry name" value="E5-RELATED"/>
    <property type="match status" value="1"/>
</dbReference>
<dbReference type="GO" id="GO:0000981">
    <property type="term" value="F:DNA-binding transcription factor activity, RNA polymerase II-specific"/>
    <property type="evidence" value="ECO:0007669"/>
    <property type="project" value="TreeGrafter"/>
</dbReference>
<dbReference type="GO" id="GO:0000978">
    <property type="term" value="F:RNA polymerase II cis-regulatory region sequence-specific DNA binding"/>
    <property type="evidence" value="ECO:0007669"/>
    <property type="project" value="TreeGrafter"/>
</dbReference>
<proteinExistence type="predicted"/>
<dbReference type="PROSITE" id="PS50071">
    <property type="entry name" value="HOMEOBOX_2"/>
    <property type="match status" value="1"/>
</dbReference>
<evidence type="ECO:0000256" key="6">
    <source>
        <dbReference type="RuleBase" id="RU000682"/>
    </source>
</evidence>
<comment type="caution">
    <text evidence="8">The sequence shown here is derived from an EMBL/GenBank/DDBJ whole genome shotgun (WGS) entry which is preliminary data.</text>
</comment>
<dbReference type="InterPro" id="IPR009057">
    <property type="entry name" value="Homeodomain-like_sf"/>
</dbReference>
<dbReference type="SMART" id="SM00389">
    <property type="entry name" value="HOX"/>
    <property type="match status" value="1"/>
</dbReference>
<dbReference type="InterPro" id="IPR001356">
    <property type="entry name" value="HD"/>
</dbReference>
<keyword evidence="2 5" id="KW-0238">DNA-binding</keyword>
<evidence type="ECO:0000313" key="8">
    <source>
        <dbReference type="EMBL" id="KII68757.1"/>
    </source>
</evidence>
<gene>
    <name evidence="8" type="ORF">RF11_13222</name>
</gene>
<dbReference type="InterPro" id="IPR050877">
    <property type="entry name" value="EMX-VAX-Noto_Homeobox_TFs"/>
</dbReference>
<organism evidence="8 9">
    <name type="scientific">Thelohanellus kitauei</name>
    <name type="common">Myxosporean</name>
    <dbReference type="NCBI Taxonomy" id="669202"/>
    <lineage>
        <taxon>Eukaryota</taxon>
        <taxon>Metazoa</taxon>
        <taxon>Cnidaria</taxon>
        <taxon>Myxozoa</taxon>
        <taxon>Myxosporea</taxon>
        <taxon>Bivalvulida</taxon>
        <taxon>Platysporina</taxon>
        <taxon>Myxobolidae</taxon>
        <taxon>Thelohanellus</taxon>
    </lineage>
</organism>
<evidence type="ECO:0000313" key="9">
    <source>
        <dbReference type="Proteomes" id="UP000031668"/>
    </source>
</evidence>
<dbReference type="SUPFAM" id="SSF46689">
    <property type="entry name" value="Homeodomain-like"/>
    <property type="match status" value="1"/>
</dbReference>
<keyword evidence="3 5" id="KW-0371">Homeobox</keyword>
<evidence type="ECO:0000259" key="7">
    <source>
        <dbReference type="PROSITE" id="PS50071"/>
    </source>
</evidence>
<feature type="domain" description="Homeobox" evidence="7">
    <location>
        <begin position="105"/>
        <end position="165"/>
    </location>
</feature>
<accession>A0A0C2N4D3</accession>
<evidence type="ECO:0000256" key="4">
    <source>
        <dbReference type="ARBA" id="ARBA00023242"/>
    </source>
</evidence>
<dbReference type="Gene3D" id="1.10.10.60">
    <property type="entry name" value="Homeodomain-like"/>
    <property type="match status" value="1"/>
</dbReference>
<dbReference type="Proteomes" id="UP000031668">
    <property type="component" value="Unassembled WGS sequence"/>
</dbReference>
<feature type="DNA-binding region" description="Homeobox" evidence="5">
    <location>
        <begin position="107"/>
        <end position="166"/>
    </location>
</feature>